<evidence type="ECO:0000313" key="3">
    <source>
        <dbReference type="Proteomes" id="UP000054928"/>
    </source>
</evidence>
<feature type="region of interest" description="Disordered" evidence="1">
    <location>
        <begin position="79"/>
        <end position="100"/>
    </location>
</feature>
<feature type="compositionally biased region" description="Basic and acidic residues" evidence="1">
    <location>
        <begin position="84"/>
        <end position="93"/>
    </location>
</feature>
<evidence type="ECO:0000256" key="1">
    <source>
        <dbReference type="SAM" id="MobiDB-lite"/>
    </source>
</evidence>
<organism evidence="2 3">
    <name type="scientific">Plasmopara halstedii</name>
    <name type="common">Downy mildew of sunflower</name>
    <dbReference type="NCBI Taxonomy" id="4781"/>
    <lineage>
        <taxon>Eukaryota</taxon>
        <taxon>Sar</taxon>
        <taxon>Stramenopiles</taxon>
        <taxon>Oomycota</taxon>
        <taxon>Peronosporomycetes</taxon>
        <taxon>Peronosporales</taxon>
        <taxon>Peronosporaceae</taxon>
        <taxon>Plasmopara</taxon>
    </lineage>
</organism>
<dbReference type="Proteomes" id="UP000054928">
    <property type="component" value="Unassembled WGS sequence"/>
</dbReference>
<dbReference type="RefSeq" id="XP_024585170.1">
    <property type="nucleotide sequence ID" value="XM_024719919.1"/>
</dbReference>
<reference evidence="3" key="1">
    <citation type="submission" date="2014-09" db="EMBL/GenBank/DDBJ databases">
        <authorList>
            <person name="Sharma Rahul"/>
            <person name="Thines Marco"/>
        </authorList>
    </citation>
    <scope>NUCLEOTIDE SEQUENCE [LARGE SCALE GENOMIC DNA]</scope>
</reference>
<proteinExistence type="predicted"/>
<dbReference type="AlphaFoldDB" id="A0A0P1B239"/>
<keyword evidence="3" id="KW-1185">Reference proteome</keyword>
<protein>
    <submittedName>
        <fullName evidence="2">Uncharacterized protein</fullName>
    </submittedName>
</protein>
<evidence type="ECO:0000313" key="2">
    <source>
        <dbReference type="EMBL" id="CEG48801.1"/>
    </source>
</evidence>
<sequence length="215" mass="24260">MSSMLFIARKTREANQQIAISNILNNMRSRYTESKDSGEALVVMEFKMKLAWGYGAVLHLEEAEKGEIASVIDNKVEFNLNSDGDNKQDRGTSDEEGEDANANAWLAKERCEEQEDDDGTKADDDADYEMQEIATKNLDPQASTGPVTGIHITKQSQIRRRQIRWSHVLFLGSRLPLLNHGTLYIVLLEELYSSLPLETVVTDEKDGIQRNQRGL</sequence>
<dbReference type="GeneID" id="36401656"/>
<name>A0A0P1B239_PLAHL</name>
<dbReference type="EMBL" id="CCYD01003042">
    <property type="protein sequence ID" value="CEG48801.1"/>
    <property type="molecule type" value="Genomic_DNA"/>
</dbReference>
<accession>A0A0P1B239</accession>